<protein>
    <recommendedName>
        <fullName evidence="2">RCK C-terminal domain-containing protein</fullName>
    </recommendedName>
</protein>
<dbReference type="AlphaFoldDB" id="A0A382P4L2"/>
<gene>
    <name evidence="1" type="ORF">METZ01_LOCUS321198</name>
</gene>
<evidence type="ECO:0000313" key="1">
    <source>
        <dbReference type="EMBL" id="SVC68344.1"/>
    </source>
</evidence>
<feature type="non-terminal residue" evidence="1">
    <location>
        <position position="1"/>
    </location>
</feature>
<dbReference type="Gene3D" id="3.30.70.1450">
    <property type="entry name" value="Regulator of K+ conductance, C-terminal domain"/>
    <property type="match status" value="1"/>
</dbReference>
<sequence>CRNGDIIIPNLHTEVLPDDELLLFTKEDNITKAENLFL</sequence>
<dbReference type="EMBL" id="UINC01104865">
    <property type="protein sequence ID" value="SVC68344.1"/>
    <property type="molecule type" value="Genomic_DNA"/>
</dbReference>
<proteinExistence type="predicted"/>
<name>A0A382P4L2_9ZZZZ</name>
<organism evidence="1">
    <name type="scientific">marine metagenome</name>
    <dbReference type="NCBI Taxonomy" id="408172"/>
    <lineage>
        <taxon>unclassified sequences</taxon>
        <taxon>metagenomes</taxon>
        <taxon>ecological metagenomes</taxon>
    </lineage>
</organism>
<dbReference type="SUPFAM" id="SSF116726">
    <property type="entry name" value="TrkA C-terminal domain-like"/>
    <property type="match status" value="1"/>
</dbReference>
<accession>A0A382P4L2</accession>
<reference evidence="1" key="1">
    <citation type="submission" date="2018-05" db="EMBL/GenBank/DDBJ databases">
        <authorList>
            <person name="Lanie J.A."/>
            <person name="Ng W.-L."/>
            <person name="Kazmierczak K.M."/>
            <person name="Andrzejewski T.M."/>
            <person name="Davidsen T.M."/>
            <person name="Wayne K.J."/>
            <person name="Tettelin H."/>
            <person name="Glass J.I."/>
            <person name="Rusch D."/>
            <person name="Podicherti R."/>
            <person name="Tsui H.-C.T."/>
            <person name="Winkler M.E."/>
        </authorList>
    </citation>
    <scope>NUCLEOTIDE SEQUENCE</scope>
</reference>
<dbReference type="GO" id="GO:0006813">
    <property type="term" value="P:potassium ion transport"/>
    <property type="evidence" value="ECO:0007669"/>
    <property type="project" value="InterPro"/>
</dbReference>
<dbReference type="InterPro" id="IPR036721">
    <property type="entry name" value="RCK_C_sf"/>
</dbReference>
<evidence type="ECO:0008006" key="2">
    <source>
        <dbReference type="Google" id="ProtNLM"/>
    </source>
</evidence>